<accession>A0A448XLL2</accession>
<dbReference type="PANTHER" id="PTHR13072:SF0">
    <property type="entry name" value="DYNACTIN SUBUNIT 6"/>
    <property type="match status" value="1"/>
</dbReference>
<keyword evidence="8" id="KW-1133">Transmembrane helix</keyword>
<dbReference type="EMBL" id="CAAALY010261548">
    <property type="protein sequence ID" value="VEL39523.1"/>
    <property type="molecule type" value="Genomic_DNA"/>
</dbReference>
<dbReference type="Gene3D" id="2.160.10.10">
    <property type="entry name" value="Hexapeptide repeat proteins"/>
    <property type="match status" value="1"/>
</dbReference>
<dbReference type="InterPro" id="IPR011004">
    <property type="entry name" value="Trimer_LpxA-like_sf"/>
</dbReference>
<dbReference type="GO" id="GO:0007052">
    <property type="term" value="P:mitotic spindle organization"/>
    <property type="evidence" value="ECO:0007669"/>
    <property type="project" value="TreeGrafter"/>
</dbReference>
<sequence>MQYSSSCQYAFPAKDLSDFTYTFFCYLTQMSSGSSRLFQPSASGLTAASSGATSTLNDSSPTSSPGLGVSRSQVKISAGAIVCSECEIRGDVTIGTRTVIHPKVSIIAEAGPIIIGESNLIEELVELRNTVPGAVMVIGDSNFFEVGLNPFFQVLIFPLFASLSRSIIKQYQKLIGRPAFACLMTTMFPAGSSVVNSFSVYLSHVLSMGNLNSITSTMALLCD</sequence>
<evidence type="ECO:0000256" key="8">
    <source>
        <dbReference type="SAM" id="Phobius"/>
    </source>
</evidence>
<comment type="similarity">
    <text evidence="2">Belongs to the dynactin subunits 5/6 family. Dynactin subunit 6 subfamily.</text>
</comment>
<dbReference type="OrthoDB" id="2355at2759"/>
<keyword evidence="10" id="KW-1185">Reference proteome</keyword>
<dbReference type="AlphaFoldDB" id="A0A448XLL2"/>
<feature type="region of interest" description="Disordered" evidence="7">
    <location>
        <begin position="50"/>
        <end position="70"/>
    </location>
</feature>
<protein>
    <recommendedName>
        <fullName evidence="3">Dynactin subunit 6</fullName>
    </recommendedName>
</protein>
<keyword evidence="8" id="KW-0812">Transmembrane</keyword>
<evidence type="ECO:0000256" key="3">
    <source>
        <dbReference type="ARBA" id="ARBA00016573"/>
    </source>
</evidence>
<feature type="transmembrane region" description="Helical" evidence="8">
    <location>
        <begin position="151"/>
        <end position="168"/>
    </location>
</feature>
<dbReference type="PANTHER" id="PTHR13072">
    <property type="entry name" value="DYNACTIN 6"/>
    <property type="match status" value="1"/>
</dbReference>
<evidence type="ECO:0000313" key="9">
    <source>
        <dbReference type="EMBL" id="VEL39523.1"/>
    </source>
</evidence>
<evidence type="ECO:0000256" key="2">
    <source>
        <dbReference type="ARBA" id="ARBA00007719"/>
    </source>
</evidence>
<comment type="subcellular location">
    <subcellularLocation>
        <location evidence="1">Cytoplasm</location>
        <location evidence="1">Cytoskeleton</location>
    </subcellularLocation>
</comment>
<evidence type="ECO:0000256" key="6">
    <source>
        <dbReference type="ARBA" id="ARBA00034687"/>
    </source>
</evidence>
<proteinExistence type="inferred from homology"/>
<dbReference type="Proteomes" id="UP000784294">
    <property type="component" value="Unassembled WGS sequence"/>
</dbReference>
<name>A0A448XLL2_9PLAT</name>
<dbReference type="GO" id="GO:0005869">
    <property type="term" value="C:dynactin complex"/>
    <property type="evidence" value="ECO:0007669"/>
    <property type="project" value="InterPro"/>
</dbReference>
<gene>
    <name evidence="9" type="ORF">PXEA_LOCUS32963</name>
</gene>
<organism evidence="9 10">
    <name type="scientific">Protopolystoma xenopodis</name>
    <dbReference type="NCBI Taxonomy" id="117903"/>
    <lineage>
        <taxon>Eukaryota</taxon>
        <taxon>Metazoa</taxon>
        <taxon>Spiralia</taxon>
        <taxon>Lophotrochozoa</taxon>
        <taxon>Platyhelminthes</taxon>
        <taxon>Monogenea</taxon>
        <taxon>Polyopisthocotylea</taxon>
        <taxon>Polystomatidea</taxon>
        <taxon>Polystomatidae</taxon>
        <taxon>Protopolystoma</taxon>
    </lineage>
</organism>
<reference evidence="9" key="1">
    <citation type="submission" date="2018-11" db="EMBL/GenBank/DDBJ databases">
        <authorList>
            <consortium name="Pathogen Informatics"/>
        </authorList>
    </citation>
    <scope>NUCLEOTIDE SEQUENCE</scope>
</reference>
<comment type="function">
    <text evidence="6">Part of the dynactin complex that activates the molecular motor dynein for ultra-processive transport along microtubules.</text>
</comment>
<evidence type="ECO:0000256" key="1">
    <source>
        <dbReference type="ARBA" id="ARBA00004245"/>
    </source>
</evidence>
<evidence type="ECO:0000256" key="7">
    <source>
        <dbReference type="SAM" id="MobiDB-lite"/>
    </source>
</evidence>
<dbReference type="GO" id="GO:0070840">
    <property type="term" value="F:dynein complex binding"/>
    <property type="evidence" value="ECO:0007669"/>
    <property type="project" value="TreeGrafter"/>
</dbReference>
<keyword evidence="4" id="KW-0963">Cytoplasm</keyword>
<dbReference type="SUPFAM" id="SSF51161">
    <property type="entry name" value="Trimeric LpxA-like enzymes"/>
    <property type="match status" value="1"/>
</dbReference>
<comment type="caution">
    <text evidence="9">The sequence shown here is derived from an EMBL/GenBank/DDBJ whole genome shotgun (WGS) entry which is preliminary data.</text>
</comment>
<keyword evidence="5" id="KW-0206">Cytoskeleton</keyword>
<keyword evidence="8" id="KW-0472">Membrane</keyword>
<feature type="compositionally biased region" description="Polar residues" evidence="7">
    <location>
        <begin position="57"/>
        <end position="70"/>
    </location>
</feature>
<evidence type="ECO:0000313" key="10">
    <source>
        <dbReference type="Proteomes" id="UP000784294"/>
    </source>
</evidence>
<dbReference type="InterPro" id="IPR027777">
    <property type="entry name" value="DCTN6"/>
</dbReference>
<evidence type="ECO:0000256" key="4">
    <source>
        <dbReference type="ARBA" id="ARBA00022490"/>
    </source>
</evidence>
<evidence type="ECO:0000256" key="5">
    <source>
        <dbReference type="ARBA" id="ARBA00023212"/>
    </source>
</evidence>
<feature type="transmembrane region" description="Helical" evidence="8">
    <location>
        <begin position="180"/>
        <end position="202"/>
    </location>
</feature>